<evidence type="ECO:0000313" key="1">
    <source>
        <dbReference type="EMBL" id="KAE9037346.1"/>
    </source>
</evidence>
<name>A0A6A3MZV2_9STRA</name>
<dbReference type="Proteomes" id="UP000435112">
    <property type="component" value="Unassembled WGS sequence"/>
</dbReference>
<accession>A0A6A3MZV2</accession>
<dbReference type="OrthoDB" id="10364387at2759"/>
<dbReference type="AlphaFoldDB" id="A0A6A3MZV2"/>
<dbReference type="EMBL" id="QXFU01000301">
    <property type="protein sequence ID" value="KAE9037346.1"/>
    <property type="molecule type" value="Genomic_DNA"/>
</dbReference>
<protein>
    <submittedName>
        <fullName evidence="1">Uncharacterized protein</fullName>
    </submittedName>
</protein>
<sequence length="103" mass="11225">MDGGVLALLMNVHFVEGNMSCFRMREGSGVMLPARAGKISVKPATIKVFVEIAGMDIIPATKWDAASTASLLEPLEVEFLTLSIYQELMFDESMEPPGCIEET</sequence>
<reference evidence="1 2" key="1">
    <citation type="submission" date="2018-09" db="EMBL/GenBank/DDBJ databases">
        <title>Genomic investigation of the strawberry pathogen Phytophthora fragariae indicates pathogenicity is determined by transcriptional variation in three key races.</title>
        <authorList>
            <person name="Adams T.M."/>
            <person name="Armitage A.D."/>
            <person name="Sobczyk M.K."/>
            <person name="Bates H.J."/>
            <person name="Dunwell J.M."/>
            <person name="Nellist C.F."/>
            <person name="Harrison R.J."/>
        </authorList>
    </citation>
    <scope>NUCLEOTIDE SEQUENCE [LARGE SCALE GENOMIC DNA]</scope>
    <source>
        <strain evidence="1 2">SCRP324</strain>
    </source>
</reference>
<proteinExistence type="predicted"/>
<evidence type="ECO:0000313" key="2">
    <source>
        <dbReference type="Proteomes" id="UP000435112"/>
    </source>
</evidence>
<organism evidence="1 2">
    <name type="scientific">Phytophthora rubi</name>
    <dbReference type="NCBI Taxonomy" id="129364"/>
    <lineage>
        <taxon>Eukaryota</taxon>
        <taxon>Sar</taxon>
        <taxon>Stramenopiles</taxon>
        <taxon>Oomycota</taxon>
        <taxon>Peronosporomycetes</taxon>
        <taxon>Peronosporales</taxon>
        <taxon>Peronosporaceae</taxon>
        <taxon>Phytophthora</taxon>
    </lineage>
</organism>
<gene>
    <name evidence="1" type="ORF">PR002_g6634</name>
</gene>
<comment type="caution">
    <text evidence="1">The sequence shown here is derived from an EMBL/GenBank/DDBJ whole genome shotgun (WGS) entry which is preliminary data.</text>
</comment>